<protein>
    <recommendedName>
        <fullName evidence="4">Fatty acid desaturase domain-containing protein</fullName>
    </recommendedName>
</protein>
<evidence type="ECO:0008006" key="4">
    <source>
        <dbReference type="Google" id="ProtNLM"/>
    </source>
</evidence>
<organism evidence="2 3">
    <name type="scientific">Meripilus lineatus</name>
    <dbReference type="NCBI Taxonomy" id="2056292"/>
    <lineage>
        <taxon>Eukaryota</taxon>
        <taxon>Fungi</taxon>
        <taxon>Dikarya</taxon>
        <taxon>Basidiomycota</taxon>
        <taxon>Agaricomycotina</taxon>
        <taxon>Agaricomycetes</taxon>
        <taxon>Polyporales</taxon>
        <taxon>Meripilaceae</taxon>
        <taxon>Meripilus</taxon>
    </lineage>
</organism>
<comment type="caution">
    <text evidence="2">The sequence shown here is derived from an EMBL/GenBank/DDBJ whole genome shotgun (WGS) entry which is preliminary data.</text>
</comment>
<dbReference type="AlphaFoldDB" id="A0AAD5YM57"/>
<dbReference type="GO" id="GO:0016491">
    <property type="term" value="F:oxidoreductase activity"/>
    <property type="evidence" value="ECO:0007669"/>
    <property type="project" value="InterPro"/>
</dbReference>
<proteinExistence type="predicted"/>
<gene>
    <name evidence="2" type="ORF">NLI96_g281</name>
</gene>
<dbReference type="Proteomes" id="UP001212997">
    <property type="component" value="Unassembled WGS sequence"/>
</dbReference>
<reference evidence="2" key="1">
    <citation type="submission" date="2022-07" db="EMBL/GenBank/DDBJ databases">
        <title>Genome Sequence of Physisporinus lineatus.</title>
        <authorList>
            <person name="Buettner E."/>
        </authorList>
    </citation>
    <scope>NUCLEOTIDE SEQUENCE</scope>
    <source>
        <strain evidence="2">VT162</strain>
    </source>
</reference>
<feature type="transmembrane region" description="Helical" evidence="1">
    <location>
        <begin position="28"/>
        <end position="49"/>
    </location>
</feature>
<accession>A0AAD5YM57</accession>
<keyword evidence="1" id="KW-0812">Transmembrane</keyword>
<sequence length="151" mass="17030">MGSPMHPTGTNHFSPYSPIFKADQRKGILVSDVGIAAMGAVLLSMGRYLGWRGFVAYYMVPYMVSHDHIAHHFFSGIPFYNQPQVTEAIRGVLKSDYNHDSTNSLYALYRSFTQCIFVEDGEDIVFYKNAKGDAQRVLATNPEEGRRRDAE</sequence>
<evidence type="ECO:0000313" key="3">
    <source>
        <dbReference type="Proteomes" id="UP001212997"/>
    </source>
</evidence>
<keyword evidence="3" id="KW-1185">Reference proteome</keyword>
<keyword evidence="1" id="KW-1133">Transmembrane helix</keyword>
<evidence type="ECO:0000256" key="1">
    <source>
        <dbReference type="SAM" id="Phobius"/>
    </source>
</evidence>
<dbReference type="EMBL" id="JANAWD010000004">
    <property type="protein sequence ID" value="KAJ3492010.1"/>
    <property type="molecule type" value="Genomic_DNA"/>
</dbReference>
<keyword evidence="1" id="KW-0472">Membrane</keyword>
<name>A0AAD5YM57_9APHY</name>
<evidence type="ECO:0000313" key="2">
    <source>
        <dbReference type="EMBL" id="KAJ3492010.1"/>
    </source>
</evidence>
<dbReference type="PANTHER" id="PTHR32100">
    <property type="entry name" value="OMEGA-6 FATTY ACID DESATURASE, CHLOROPLASTIC"/>
    <property type="match status" value="1"/>
</dbReference>
<dbReference type="InterPro" id="IPR012171">
    <property type="entry name" value="Fatty_acid_desaturase"/>
</dbReference>